<feature type="transmembrane region" description="Helical" evidence="2">
    <location>
        <begin position="51"/>
        <end position="68"/>
    </location>
</feature>
<evidence type="ECO:0000313" key="4">
    <source>
        <dbReference type="Proteomes" id="UP000289954"/>
    </source>
</evidence>
<keyword evidence="4" id="KW-1185">Reference proteome</keyword>
<name>A0A402DSV3_9CELL</name>
<protein>
    <submittedName>
        <fullName evidence="3">Uncharacterized protein</fullName>
    </submittedName>
</protein>
<comment type="caution">
    <text evidence="3">The sequence shown here is derived from an EMBL/GenBank/DDBJ whole genome shotgun (WGS) entry which is preliminary data.</text>
</comment>
<accession>A0A402DSV3</accession>
<sequence length="122" mass="13546">MARYDDWLRRDIDGFWYPLRAEAPAQAVVVLLLLVVGLLADTLGVHVPMDVIFGALSFALVLAVAAVVRRAQMRECERQDLLGDTPDVGRFRPYVHLDAHPRPGSAPASTPRWRGSWRGGGR</sequence>
<evidence type="ECO:0000256" key="1">
    <source>
        <dbReference type="SAM" id="MobiDB-lite"/>
    </source>
</evidence>
<dbReference type="Proteomes" id="UP000289954">
    <property type="component" value="Unassembled WGS sequence"/>
</dbReference>
<proteinExistence type="predicted"/>
<keyword evidence="2" id="KW-1133">Transmembrane helix</keyword>
<gene>
    <name evidence="3" type="ORF">CBZ_22470</name>
</gene>
<dbReference type="RefSeq" id="WP_218022762.1">
    <property type="nucleotide sequence ID" value="NZ_BIMR01000181.1"/>
</dbReference>
<dbReference type="AlphaFoldDB" id="A0A402DSV3"/>
<keyword evidence="2" id="KW-0812">Transmembrane</keyword>
<organism evidence="3 4">
    <name type="scientific">Cellulomonas biazotea</name>
    <dbReference type="NCBI Taxonomy" id="1709"/>
    <lineage>
        <taxon>Bacteria</taxon>
        <taxon>Bacillati</taxon>
        <taxon>Actinomycetota</taxon>
        <taxon>Actinomycetes</taxon>
        <taxon>Micrococcales</taxon>
        <taxon>Cellulomonadaceae</taxon>
        <taxon>Cellulomonas</taxon>
    </lineage>
</organism>
<feature type="region of interest" description="Disordered" evidence="1">
    <location>
        <begin position="99"/>
        <end position="122"/>
    </location>
</feature>
<keyword evidence="2" id="KW-0472">Membrane</keyword>
<evidence type="ECO:0000256" key="2">
    <source>
        <dbReference type="SAM" id="Phobius"/>
    </source>
</evidence>
<feature type="transmembrane region" description="Helical" evidence="2">
    <location>
        <begin position="21"/>
        <end position="39"/>
    </location>
</feature>
<evidence type="ECO:0000313" key="3">
    <source>
        <dbReference type="EMBL" id="GCE77191.1"/>
    </source>
</evidence>
<reference evidence="3 4" key="1">
    <citation type="submission" date="2019-01" db="EMBL/GenBank/DDBJ databases">
        <title>Draft genome sequence of Cellulomonas takizawaensis strain TKZ-21.</title>
        <authorList>
            <person name="Yamamura H."/>
            <person name="Hayashi T."/>
            <person name="Hamada M."/>
            <person name="Serisawa Y."/>
            <person name="Matsuyama K."/>
            <person name="Nakagawa Y."/>
            <person name="Otoguro M."/>
            <person name="Yanagida F."/>
            <person name="Hayakawa M."/>
        </authorList>
    </citation>
    <scope>NUCLEOTIDE SEQUENCE [LARGE SCALE GENOMIC DNA]</scope>
    <source>
        <strain evidence="3 4">NBRC12680</strain>
    </source>
</reference>
<dbReference type="EMBL" id="BIMR01000181">
    <property type="protein sequence ID" value="GCE77191.1"/>
    <property type="molecule type" value="Genomic_DNA"/>
</dbReference>